<dbReference type="Proteomes" id="UP000245119">
    <property type="component" value="Linkage Group LG5"/>
</dbReference>
<organism evidence="1 2">
    <name type="scientific">Pomacea canaliculata</name>
    <name type="common">Golden apple snail</name>
    <dbReference type="NCBI Taxonomy" id="400727"/>
    <lineage>
        <taxon>Eukaryota</taxon>
        <taxon>Metazoa</taxon>
        <taxon>Spiralia</taxon>
        <taxon>Lophotrochozoa</taxon>
        <taxon>Mollusca</taxon>
        <taxon>Gastropoda</taxon>
        <taxon>Caenogastropoda</taxon>
        <taxon>Architaenioglossa</taxon>
        <taxon>Ampullarioidea</taxon>
        <taxon>Ampullariidae</taxon>
        <taxon>Pomacea</taxon>
    </lineage>
</organism>
<comment type="caution">
    <text evidence="1">The sequence shown here is derived from an EMBL/GenBank/DDBJ whole genome shotgun (WGS) entry which is preliminary data.</text>
</comment>
<protein>
    <submittedName>
        <fullName evidence="1">Uncharacterized protein</fullName>
    </submittedName>
</protein>
<reference evidence="1 2" key="1">
    <citation type="submission" date="2018-04" db="EMBL/GenBank/DDBJ databases">
        <title>The genome of golden apple snail Pomacea canaliculata provides insight into stress tolerance and invasive adaptation.</title>
        <authorList>
            <person name="Liu C."/>
            <person name="Liu B."/>
            <person name="Ren Y."/>
            <person name="Zhang Y."/>
            <person name="Wang H."/>
            <person name="Li S."/>
            <person name="Jiang F."/>
            <person name="Yin L."/>
            <person name="Zhang G."/>
            <person name="Qian W."/>
            <person name="Fan W."/>
        </authorList>
    </citation>
    <scope>NUCLEOTIDE SEQUENCE [LARGE SCALE GENOMIC DNA]</scope>
    <source>
        <strain evidence="1">SZHN2017</strain>
        <tissue evidence="1">Muscle</tissue>
    </source>
</reference>
<name>A0A2T7PC33_POMCA</name>
<accession>A0A2T7PC33</accession>
<sequence>MTSVRLSEAMNGGGVYTCLMLPILQEQVQSQATFAGCLDNERRGEDEGLTCNEADNNYLAYPVQLGARGTRVGFSRLHVSQHQPRGQSPWSRGGRGWHHDRLISKWGRESDGGRVLHFCSISHVTALLNSSHW</sequence>
<keyword evidence="2" id="KW-1185">Reference proteome</keyword>
<gene>
    <name evidence="1" type="ORF">C0Q70_10259</name>
</gene>
<evidence type="ECO:0000313" key="2">
    <source>
        <dbReference type="Proteomes" id="UP000245119"/>
    </source>
</evidence>
<dbReference type="AlphaFoldDB" id="A0A2T7PC33"/>
<proteinExistence type="predicted"/>
<dbReference type="EMBL" id="PZQS01000005">
    <property type="protein sequence ID" value="PVD30983.1"/>
    <property type="molecule type" value="Genomic_DNA"/>
</dbReference>
<evidence type="ECO:0000313" key="1">
    <source>
        <dbReference type="EMBL" id="PVD30983.1"/>
    </source>
</evidence>